<dbReference type="Proteomes" id="UP001269819">
    <property type="component" value="Unassembled WGS sequence"/>
</dbReference>
<feature type="compositionally biased region" description="Low complexity" evidence="5">
    <location>
        <begin position="134"/>
        <end position="174"/>
    </location>
</feature>
<dbReference type="SUPFAM" id="SSF74653">
    <property type="entry name" value="TolA/TonB C-terminal domain"/>
    <property type="match status" value="1"/>
</dbReference>
<name>A0ABU3VSV6_9GAMM</name>
<keyword evidence="3 6" id="KW-1133">Transmembrane helix</keyword>
<evidence type="ECO:0000256" key="1">
    <source>
        <dbReference type="ARBA" id="ARBA00004167"/>
    </source>
</evidence>
<evidence type="ECO:0000256" key="5">
    <source>
        <dbReference type="SAM" id="MobiDB-lite"/>
    </source>
</evidence>
<keyword evidence="2 6" id="KW-0812">Transmembrane</keyword>
<evidence type="ECO:0000256" key="2">
    <source>
        <dbReference type="ARBA" id="ARBA00022692"/>
    </source>
</evidence>
<sequence>MSDTASHTVLPANYRIGLAVSIALLLHTLVATLVPPVTTPTIPELRTLQVTLTATPQPATPALEPAQETPATPELAPAPTRPRDTAAGTAPSRPATVVTTRAASSSAAPPQSEQTQTSDSNPKDTSSPTPPTQPQRQPATSTRSPRSAPSASQSRASAPATPSQPSTASPTATPEESEATITQLGDVTHKSPYEAALARRISEHSRQYLQVRTDRLMVVELELNLLDNGALMAANIAQSSGNDLADRAAYRGALNASPYPAPPSGNQQGNRFRVKIVFTPERL</sequence>
<protein>
    <submittedName>
        <fullName evidence="7">TonB family protein</fullName>
    </submittedName>
</protein>
<dbReference type="RefSeq" id="WP_316972328.1">
    <property type="nucleotide sequence ID" value="NZ_JAWIIJ010000001.1"/>
</dbReference>
<comment type="caution">
    <text evidence="7">The sequence shown here is derived from an EMBL/GenBank/DDBJ whole genome shotgun (WGS) entry which is preliminary data.</text>
</comment>
<feature type="transmembrane region" description="Helical" evidence="6">
    <location>
        <begin position="12"/>
        <end position="34"/>
    </location>
</feature>
<gene>
    <name evidence="7" type="ORF">RYS15_01605</name>
</gene>
<evidence type="ECO:0000256" key="4">
    <source>
        <dbReference type="ARBA" id="ARBA00023136"/>
    </source>
</evidence>
<organism evidence="7 8">
    <name type="scientific">Marinobacter xestospongiae</name>
    <dbReference type="NCBI Taxonomy" id="994319"/>
    <lineage>
        <taxon>Bacteria</taxon>
        <taxon>Pseudomonadati</taxon>
        <taxon>Pseudomonadota</taxon>
        <taxon>Gammaproteobacteria</taxon>
        <taxon>Pseudomonadales</taxon>
        <taxon>Marinobacteraceae</taxon>
        <taxon>Marinobacter</taxon>
    </lineage>
</organism>
<feature type="region of interest" description="Disordered" evidence="5">
    <location>
        <begin position="58"/>
        <end position="188"/>
    </location>
</feature>
<proteinExistence type="predicted"/>
<dbReference type="InterPro" id="IPR006260">
    <property type="entry name" value="TonB/TolA_C"/>
</dbReference>
<dbReference type="NCBIfam" id="TIGR01352">
    <property type="entry name" value="tonB_Cterm"/>
    <property type="match status" value="1"/>
</dbReference>
<evidence type="ECO:0000313" key="7">
    <source>
        <dbReference type="EMBL" id="MDV2077355.1"/>
    </source>
</evidence>
<accession>A0ABU3VSV6</accession>
<keyword evidence="8" id="KW-1185">Reference proteome</keyword>
<dbReference type="Gene3D" id="3.30.1150.10">
    <property type="match status" value="1"/>
</dbReference>
<dbReference type="EMBL" id="JAWIIJ010000001">
    <property type="protein sequence ID" value="MDV2077355.1"/>
    <property type="molecule type" value="Genomic_DNA"/>
</dbReference>
<dbReference type="Pfam" id="PF13103">
    <property type="entry name" value="TonB_2"/>
    <property type="match status" value="1"/>
</dbReference>
<feature type="compositionally biased region" description="Low complexity" evidence="5">
    <location>
        <begin position="117"/>
        <end position="127"/>
    </location>
</feature>
<keyword evidence="4 6" id="KW-0472">Membrane</keyword>
<feature type="compositionally biased region" description="Low complexity" evidence="5">
    <location>
        <begin position="85"/>
        <end position="110"/>
    </location>
</feature>
<evidence type="ECO:0000256" key="6">
    <source>
        <dbReference type="SAM" id="Phobius"/>
    </source>
</evidence>
<evidence type="ECO:0000256" key="3">
    <source>
        <dbReference type="ARBA" id="ARBA00022989"/>
    </source>
</evidence>
<comment type="subcellular location">
    <subcellularLocation>
        <location evidence="1">Membrane</location>
        <topology evidence="1">Single-pass membrane protein</topology>
    </subcellularLocation>
</comment>
<reference evidence="7 8" key="1">
    <citation type="submission" date="2023-10" db="EMBL/GenBank/DDBJ databases">
        <title>Characteristics and mechanism of a salt-tolerant marine origin heterotrophic nitrifying- aerobic denitrifying bacteria Marinobacter xestospongiae HN1.</title>
        <authorList>
            <person name="Qi R."/>
        </authorList>
    </citation>
    <scope>NUCLEOTIDE SEQUENCE [LARGE SCALE GENOMIC DNA]</scope>
    <source>
        <strain evidence="7 8">HN1</strain>
    </source>
</reference>
<feature type="compositionally biased region" description="Low complexity" evidence="5">
    <location>
        <begin position="58"/>
        <end position="78"/>
    </location>
</feature>
<evidence type="ECO:0000313" key="8">
    <source>
        <dbReference type="Proteomes" id="UP001269819"/>
    </source>
</evidence>